<evidence type="ECO:0000313" key="7">
    <source>
        <dbReference type="Proteomes" id="UP000076878"/>
    </source>
</evidence>
<evidence type="ECO:0000313" key="5">
    <source>
        <dbReference type="EMBL" id="CZQ94666.1"/>
    </source>
</evidence>
<dbReference type="AlphaFoldDB" id="A0A143YMX8"/>
<dbReference type="InterPro" id="IPR013780">
    <property type="entry name" value="Glyco_hydro_b"/>
</dbReference>
<keyword evidence="8" id="KW-1185">Reference proteome</keyword>
<keyword evidence="3" id="KW-0326">Glycosidase</keyword>
<reference evidence="6 8" key="2">
    <citation type="submission" date="2016-10" db="EMBL/GenBank/DDBJ databases">
        <authorList>
            <person name="Varghese N."/>
            <person name="Submissions S."/>
        </authorList>
    </citation>
    <scope>NUCLEOTIDE SEQUENCE [LARGE SCALE GENOMIC DNA]</scope>
    <source>
        <strain evidence="6 8">DSM 22150</strain>
    </source>
</reference>
<dbReference type="InterPro" id="IPR017853">
    <property type="entry name" value="GH"/>
</dbReference>
<dbReference type="SMART" id="SM00642">
    <property type="entry name" value="Aamy"/>
    <property type="match status" value="1"/>
</dbReference>
<dbReference type="InterPro" id="IPR006047">
    <property type="entry name" value="GH13_cat_dom"/>
</dbReference>
<dbReference type="PANTHER" id="PTHR10357:SF179">
    <property type="entry name" value="NEUTRAL AND BASIC AMINO ACID TRANSPORT PROTEIN RBAT"/>
    <property type="match status" value="1"/>
</dbReference>
<feature type="domain" description="Glycosyl hydrolase family 13 catalytic" evidence="4">
    <location>
        <begin position="15"/>
        <end position="421"/>
    </location>
</feature>
<dbReference type="GO" id="GO:0004556">
    <property type="term" value="F:alpha-amylase activity"/>
    <property type="evidence" value="ECO:0007669"/>
    <property type="project" value="TreeGrafter"/>
</dbReference>
<dbReference type="Gene3D" id="3.20.20.80">
    <property type="entry name" value="Glycosidases"/>
    <property type="match status" value="1"/>
</dbReference>
<keyword evidence="2" id="KW-0378">Hydrolase</keyword>
<dbReference type="CDD" id="cd11333">
    <property type="entry name" value="AmyAc_SI_OligoGlu_DGase"/>
    <property type="match status" value="1"/>
</dbReference>
<dbReference type="FunFam" id="3.90.400.10:FF:000002">
    <property type="entry name" value="Sucrose isomerase"/>
    <property type="match status" value="1"/>
</dbReference>
<sequence>MGNVREWWHGLIVYQVYPMSFQDSDGDGVGDIRGVIDRLEYIQNLGVNMIWLNPIFKSPKVDNGYDISDFLEIDPIFGTMAEVEELILEAHKRGIKVIFDFVMNHTSDQHPWFQEALKGKGSPYRDYYIWADGKNGGKDLPNNWESFFTGTVWEKEPSGEQYYFHLFAKEMPDLNWANPEVRRAMVDIAFFWLDKGVDGFRLDAFIHLQKEEGFPDVGGLGEGEIGLAEKYYANLPKINEYMKFFTSTLRERYPDTFIVGEAASATVELARSYTDPIVGGCDTVITFRYFTMDEKSKDPRLSSNMQKTKLLYGAFKKNLQEWQQAMADVGGPTLYWNNHDMARVVSRIGDDSTHRDNSAKMLAALMYLQKGIPFILNGEELGMKNLYLNDIRDFKSPEAQTFYKEALALGYSVEAALYNLRESSKDASRGAMQWDDSAYAGFSTVAPWSGVNVEAEYNVAAEEADPGSILHFYRKVLNLKKTDLFVEGDYRLWATHDDFFVYERVIDKQVGLVICNVTDQPKEFVLPLLGQHGYRQLLLQNEGNRLEGETLYLAPYGAAVFQTVYNS</sequence>
<dbReference type="SUPFAM" id="SSF51011">
    <property type="entry name" value="Glycosyl hydrolase domain"/>
    <property type="match status" value="1"/>
</dbReference>
<evidence type="ECO:0000256" key="2">
    <source>
        <dbReference type="ARBA" id="ARBA00022801"/>
    </source>
</evidence>
<dbReference type="STRING" id="640938.TR210_1247"/>
<dbReference type="OrthoDB" id="9805159at2"/>
<dbReference type="EMBL" id="FNYT01000006">
    <property type="protein sequence ID" value="SEJ03049.1"/>
    <property type="molecule type" value="Genomic_DNA"/>
</dbReference>
<dbReference type="RefSeq" id="WP_068622667.1">
    <property type="nucleotide sequence ID" value="NZ_FJNB01000007.1"/>
</dbReference>
<dbReference type="EMBL" id="FJNB01000007">
    <property type="protein sequence ID" value="CZQ94666.1"/>
    <property type="molecule type" value="Genomic_DNA"/>
</dbReference>
<gene>
    <name evidence="6" type="ORF">SAMN05216375_10697</name>
    <name evidence="5" type="ORF">TR210_1247</name>
</gene>
<name>A0A143YMX8_9LACT</name>
<evidence type="ECO:0000256" key="3">
    <source>
        <dbReference type="ARBA" id="ARBA00023295"/>
    </source>
</evidence>
<dbReference type="GO" id="GO:0009313">
    <property type="term" value="P:oligosaccharide catabolic process"/>
    <property type="evidence" value="ECO:0007669"/>
    <property type="project" value="TreeGrafter"/>
</dbReference>
<evidence type="ECO:0000256" key="1">
    <source>
        <dbReference type="ARBA" id="ARBA00008061"/>
    </source>
</evidence>
<protein>
    <submittedName>
        <fullName evidence="6">Alpha-glucosidase</fullName>
    </submittedName>
</protein>
<dbReference type="Pfam" id="PF00128">
    <property type="entry name" value="Alpha-amylase"/>
    <property type="match status" value="1"/>
</dbReference>
<dbReference type="Gene3D" id="2.60.40.1180">
    <property type="entry name" value="Golgi alpha-mannosidase II"/>
    <property type="match status" value="1"/>
</dbReference>
<dbReference type="SUPFAM" id="SSF51445">
    <property type="entry name" value="(Trans)glycosidases"/>
    <property type="match status" value="1"/>
</dbReference>
<comment type="similarity">
    <text evidence="1">Belongs to the glycosyl hydrolase 13 family.</text>
</comment>
<evidence type="ECO:0000259" key="4">
    <source>
        <dbReference type="SMART" id="SM00642"/>
    </source>
</evidence>
<evidence type="ECO:0000313" key="6">
    <source>
        <dbReference type="EMBL" id="SEJ03049.1"/>
    </source>
</evidence>
<dbReference type="PANTHER" id="PTHR10357">
    <property type="entry name" value="ALPHA-AMYLASE FAMILY MEMBER"/>
    <property type="match status" value="1"/>
</dbReference>
<dbReference type="Proteomes" id="UP000076878">
    <property type="component" value="Unassembled WGS sequence"/>
</dbReference>
<reference evidence="5 7" key="1">
    <citation type="submission" date="2016-02" db="EMBL/GenBank/DDBJ databases">
        <authorList>
            <person name="Wen L."/>
            <person name="He K."/>
            <person name="Yang H."/>
        </authorList>
    </citation>
    <scope>NUCLEOTIDE SEQUENCE [LARGE SCALE GENOMIC DNA]</scope>
    <source>
        <strain evidence="5">Trichococcus_R210</strain>
    </source>
</reference>
<proteinExistence type="inferred from homology"/>
<organism evidence="5 7">
    <name type="scientific">Trichococcus ilyis</name>
    <dbReference type="NCBI Taxonomy" id="640938"/>
    <lineage>
        <taxon>Bacteria</taxon>
        <taxon>Bacillati</taxon>
        <taxon>Bacillota</taxon>
        <taxon>Bacilli</taxon>
        <taxon>Lactobacillales</taxon>
        <taxon>Carnobacteriaceae</taxon>
        <taxon>Trichococcus</taxon>
    </lineage>
</organism>
<dbReference type="Gene3D" id="3.90.400.10">
    <property type="entry name" value="Oligo-1,6-glucosidase, Domain 2"/>
    <property type="match status" value="1"/>
</dbReference>
<dbReference type="InterPro" id="IPR045857">
    <property type="entry name" value="O16G_dom_2"/>
</dbReference>
<accession>A0A143YMX8</accession>
<evidence type="ECO:0000313" key="8">
    <source>
        <dbReference type="Proteomes" id="UP000199280"/>
    </source>
</evidence>
<dbReference type="Proteomes" id="UP000199280">
    <property type="component" value="Unassembled WGS sequence"/>
</dbReference>